<organism evidence="22 23">
    <name type="scientific">Marinobacterium maritimum</name>
    <dbReference type="NCBI Taxonomy" id="500162"/>
    <lineage>
        <taxon>Bacteria</taxon>
        <taxon>Pseudomonadati</taxon>
        <taxon>Pseudomonadota</taxon>
        <taxon>Gammaproteobacteria</taxon>
        <taxon>Oceanospirillales</taxon>
        <taxon>Oceanospirillaceae</taxon>
        <taxon>Marinobacterium</taxon>
    </lineage>
</organism>
<evidence type="ECO:0000256" key="9">
    <source>
        <dbReference type="ARBA" id="ARBA00022618"/>
    </source>
</evidence>
<gene>
    <name evidence="20 22" type="primary">murB</name>
    <name evidence="22" type="ORF">GCM10009104_10320</name>
</gene>
<comment type="similarity">
    <text evidence="5 20">Belongs to the MurB family.</text>
</comment>
<dbReference type="InterPro" id="IPR036635">
    <property type="entry name" value="MurB_C_sf"/>
</dbReference>
<keyword evidence="23" id="KW-1185">Reference proteome</keyword>
<keyword evidence="13 20" id="KW-0133">Cell shape</keyword>
<dbReference type="InterPro" id="IPR003170">
    <property type="entry name" value="MurB"/>
</dbReference>
<evidence type="ECO:0000313" key="23">
    <source>
        <dbReference type="Proteomes" id="UP001499915"/>
    </source>
</evidence>
<keyword evidence="11 20" id="KW-0274">FAD</keyword>
<comment type="caution">
    <text evidence="22">The sequence shown here is derived from an EMBL/GenBank/DDBJ whole genome shotgun (WGS) entry which is preliminary data.</text>
</comment>
<dbReference type="SUPFAM" id="SSF56176">
    <property type="entry name" value="FAD-binding/transporter-associated domain-like"/>
    <property type="match status" value="1"/>
</dbReference>
<keyword evidence="12 20" id="KW-0521">NADP</keyword>
<evidence type="ECO:0000256" key="7">
    <source>
        <dbReference type="ARBA" id="ARBA00015188"/>
    </source>
</evidence>
<feature type="active site" evidence="20">
    <location>
        <position position="167"/>
    </location>
</feature>
<dbReference type="PANTHER" id="PTHR21071:SF4">
    <property type="entry name" value="UDP-N-ACETYLENOLPYRUVOYLGLUCOSAMINE REDUCTASE"/>
    <property type="match status" value="1"/>
</dbReference>
<dbReference type="InterPro" id="IPR006094">
    <property type="entry name" value="Oxid_FAD_bind_N"/>
</dbReference>
<dbReference type="InterPro" id="IPR016169">
    <property type="entry name" value="FAD-bd_PCMH_sub2"/>
</dbReference>
<evidence type="ECO:0000256" key="14">
    <source>
        <dbReference type="ARBA" id="ARBA00022984"/>
    </source>
</evidence>
<dbReference type="NCBIfam" id="NF010478">
    <property type="entry name" value="PRK13903.1"/>
    <property type="match status" value="1"/>
</dbReference>
<name>A0ABN1I3Z3_9GAMM</name>
<keyword evidence="14 20" id="KW-0573">Peptidoglycan synthesis</keyword>
<keyword evidence="10 20" id="KW-0285">Flavoprotein</keyword>
<dbReference type="Pfam" id="PF02873">
    <property type="entry name" value="MurB_C"/>
    <property type="match status" value="1"/>
</dbReference>
<dbReference type="EC" id="1.3.1.98" evidence="6 20"/>
<comment type="subcellular location">
    <subcellularLocation>
        <location evidence="3 20">Cytoplasm</location>
    </subcellularLocation>
</comment>
<comment type="pathway">
    <text evidence="4 20">Cell wall biogenesis; peptidoglycan biosynthesis.</text>
</comment>
<dbReference type="SUPFAM" id="SSF56194">
    <property type="entry name" value="Uridine diphospho-N-Acetylenolpyruvylglucosamine reductase, MurB, C-terminal domain"/>
    <property type="match status" value="1"/>
</dbReference>
<evidence type="ECO:0000256" key="2">
    <source>
        <dbReference type="ARBA" id="ARBA00003921"/>
    </source>
</evidence>
<reference evidence="22 23" key="1">
    <citation type="journal article" date="2019" name="Int. J. Syst. Evol. Microbiol.">
        <title>The Global Catalogue of Microorganisms (GCM) 10K type strain sequencing project: providing services to taxonomists for standard genome sequencing and annotation.</title>
        <authorList>
            <consortium name="The Broad Institute Genomics Platform"/>
            <consortium name="The Broad Institute Genome Sequencing Center for Infectious Disease"/>
            <person name="Wu L."/>
            <person name="Ma J."/>
        </authorList>
    </citation>
    <scope>NUCLEOTIDE SEQUENCE [LARGE SCALE GENOMIC DNA]</scope>
    <source>
        <strain evidence="22 23">JCM 15134</strain>
    </source>
</reference>
<evidence type="ECO:0000256" key="5">
    <source>
        <dbReference type="ARBA" id="ARBA00010485"/>
    </source>
</evidence>
<evidence type="ECO:0000256" key="13">
    <source>
        <dbReference type="ARBA" id="ARBA00022960"/>
    </source>
</evidence>
<evidence type="ECO:0000256" key="17">
    <source>
        <dbReference type="ARBA" id="ARBA00023316"/>
    </source>
</evidence>
<dbReference type="InterPro" id="IPR011601">
    <property type="entry name" value="MurB_C"/>
</dbReference>
<evidence type="ECO:0000256" key="19">
    <source>
        <dbReference type="ARBA" id="ARBA00048914"/>
    </source>
</evidence>
<evidence type="ECO:0000256" key="16">
    <source>
        <dbReference type="ARBA" id="ARBA00023306"/>
    </source>
</evidence>
<comment type="function">
    <text evidence="2 20">Cell wall formation.</text>
</comment>
<evidence type="ECO:0000256" key="11">
    <source>
        <dbReference type="ARBA" id="ARBA00022827"/>
    </source>
</evidence>
<evidence type="ECO:0000256" key="4">
    <source>
        <dbReference type="ARBA" id="ARBA00004752"/>
    </source>
</evidence>
<comment type="cofactor">
    <cofactor evidence="1 20">
        <name>FAD</name>
        <dbReference type="ChEBI" id="CHEBI:57692"/>
    </cofactor>
</comment>
<keyword evidence="17 20" id="KW-0961">Cell wall biogenesis/degradation</keyword>
<evidence type="ECO:0000256" key="15">
    <source>
        <dbReference type="ARBA" id="ARBA00023002"/>
    </source>
</evidence>
<evidence type="ECO:0000259" key="21">
    <source>
        <dbReference type="PROSITE" id="PS51387"/>
    </source>
</evidence>
<dbReference type="Pfam" id="PF01565">
    <property type="entry name" value="FAD_binding_4"/>
    <property type="match status" value="1"/>
</dbReference>
<keyword evidence="9 20" id="KW-0132">Cell division</keyword>
<dbReference type="Gene3D" id="3.30.465.10">
    <property type="match status" value="1"/>
</dbReference>
<feature type="active site" evidence="20">
    <location>
        <position position="335"/>
    </location>
</feature>
<proteinExistence type="inferred from homology"/>
<feature type="domain" description="FAD-binding PCMH-type" evidence="21">
    <location>
        <begin position="21"/>
        <end position="191"/>
    </location>
</feature>
<evidence type="ECO:0000256" key="12">
    <source>
        <dbReference type="ARBA" id="ARBA00022857"/>
    </source>
</evidence>
<dbReference type="Proteomes" id="UP001499915">
    <property type="component" value="Unassembled WGS sequence"/>
</dbReference>
<dbReference type="Gene3D" id="3.90.78.10">
    <property type="entry name" value="UDP-N-acetylenolpyruvoylglucosamine reductase, C-terminal domain"/>
    <property type="match status" value="1"/>
</dbReference>
<sequence>MLTGLSAEREASLTGLNTFGFDVVADQLVSITDTEQLAQLMRQLEVDPQPLLVLGGGSNLVLSRRIPGVVARMAIRRWESRTEGDEVLLWVGAGEGWHETVERTLQQGWYGLENLALIPGTVGAAPVQNIGAYGVELKDCLNRVEVYDRQEQRLRLLEAEACNFAYRDSLFKSGEPGRYIITAVEFRLSTKAQVKSGYAALRAELEGQDDPAPEQVFAAVCRVRQRKLPAPERLGNAGSFFKNPVISTAQCHRLREQEPDLVFYPDPSGGCKLAAGWLIDRCGLKGYRQGAVGTYPEQALVLVNWGGGDRAAIEGLAGYIQQQVKRRFDVELEPEPRFYP</sequence>
<dbReference type="RefSeq" id="WP_343803240.1">
    <property type="nucleotide sequence ID" value="NZ_BAAAET010000001.1"/>
</dbReference>
<feature type="active site" description="Proton donor" evidence="20">
    <location>
        <position position="239"/>
    </location>
</feature>
<dbReference type="NCBIfam" id="NF000755">
    <property type="entry name" value="PRK00046.1"/>
    <property type="match status" value="1"/>
</dbReference>
<evidence type="ECO:0000256" key="8">
    <source>
        <dbReference type="ARBA" id="ARBA00022490"/>
    </source>
</evidence>
<dbReference type="HAMAP" id="MF_00037">
    <property type="entry name" value="MurB"/>
    <property type="match status" value="1"/>
</dbReference>
<evidence type="ECO:0000256" key="1">
    <source>
        <dbReference type="ARBA" id="ARBA00001974"/>
    </source>
</evidence>
<protein>
    <recommendedName>
        <fullName evidence="7 20">UDP-N-acetylenolpyruvoylglucosamine reductase</fullName>
        <ecNumber evidence="6 20">1.3.1.98</ecNumber>
    </recommendedName>
    <alternativeName>
        <fullName evidence="18 20">UDP-N-acetylmuramate dehydrogenase</fullName>
    </alternativeName>
</protein>
<dbReference type="InterPro" id="IPR016167">
    <property type="entry name" value="FAD-bd_PCMH_sub1"/>
</dbReference>
<evidence type="ECO:0000256" key="3">
    <source>
        <dbReference type="ARBA" id="ARBA00004496"/>
    </source>
</evidence>
<dbReference type="PROSITE" id="PS51387">
    <property type="entry name" value="FAD_PCMH"/>
    <property type="match status" value="1"/>
</dbReference>
<dbReference type="Gene3D" id="3.30.43.10">
    <property type="entry name" value="Uridine Diphospho-n-acetylenolpyruvylglucosamine Reductase, domain 2"/>
    <property type="match status" value="1"/>
</dbReference>
<dbReference type="InterPro" id="IPR016166">
    <property type="entry name" value="FAD-bd_PCMH"/>
</dbReference>
<evidence type="ECO:0000256" key="18">
    <source>
        <dbReference type="ARBA" id="ARBA00031026"/>
    </source>
</evidence>
<dbReference type="NCBIfam" id="TIGR00179">
    <property type="entry name" value="murB"/>
    <property type="match status" value="1"/>
</dbReference>
<comment type="catalytic activity">
    <reaction evidence="19 20">
        <text>UDP-N-acetyl-alpha-D-muramate + NADP(+) = UDP-N-acetyl-3-O-(1-carboxyvinyl)-alpha-D-glucosamine + NADPH + H(+)</text>
        <dbReference type="Rhea" id="RHEA:12248"/>
        <dbReference type="ChEBI" id="CHEBI:15378"/>
        <dbReference type="ChEBI" id="CHEBI:57783"/>
        <dbReference type="ChEBI" id="CHEBI:58349"/>
        <dbReference type="ChEBI" id="CHEBI:68483"/>
        <dbReference type="ChEBI" id="CHEBI:70757"/>
        <dbReference type="EC" id="1.3.1.98"/>
    </reaction>
</comment>
<evidence type="ECO:0000256" key="10">
    <source>
        <dbReference type="ARBA" id="ARBA00022630"/>
    </source>
</evidence>
<dbReference type="InterPro" id="IPR036318">
    <property type="entry name" value="FAD-bd_PCMH-like_sf"/>
</dbReference>
<dbReference type="PANTHER" id="PTHR21071">
    <property type="entry name" value="UDP-N-ACETYLENOLPYRUVOYLGLUCOSAMINE REDUCTASE"/>
    <property type="match status" value="1"/>
</dbReference>
<keyword evidence="16 20" id="KW-0131">Cell cycle</keyword>
<evidence type="ECO:0000256" key="20">
    <source>
        <dbReference type="HAMAP-Rule" id="MF_00037"/>
    </source>
</evidence>
<evidence type="ECO:0000256" key="6">
    <source>
        <dbReference type="ARBA" id="ARBA00012518"/>
    </source>
</evidence>
<dbReference type="EMBL" id="BAAAET010000001">
    <property type="protein sequence ID" value="GAA0686395.1"/>
    <property type="molecule type" value="Genomic_DNA"/>
</dbReference>
<evidence type="ECO:0000313" key="22">
    <source>
        <dbReference type="EMBL" id="GAA0686395.1"/>
    </source>
</evidence>
<accession>A0ABN1I3Z3</accession>
<keyword evidence="15 20" id="KW-0560">Oxidoreductase</keyword>
<keyword evidence="8 20" id="KW-0963">Cytoplasm</keyword>